<dbReference type="PANTHER" id="PTHR39594">
    <property type="entry name" value="PROTEIN YCHQ"/>
    <property type="match status" value="1"/>
</dbReference>
<proteinExistence type="predicted"/>
<feature type="transmembrane region" description="Helical" evidence="1">
    <location>
        <begin position="72"/>
        <end position="90"/>
    </location>
</feature>
<name>A0ABS9X1B7_9GAMM</name>
<dbReference type="InterPro" id="IPR007360">
    <property type="entry name" value="SirB"/>
</dbReference>
<protein>
    <submittedName>
        <fullName evidence="2">SirB2 family protein</fullName>
    </submittedName>
</protein>
<keyword evidence="1" id="KW-0812">Transmembrane</keyword>
<dbReference type="PANTHER" id="PTHR39594:SF1">
    <property type="entry name" value="PROTEIN YCHQ"/>
    <property type="match status" value="1"/>
</dbReference>
<keyword evidence="1" id="KW-0472">Membrane</keyword>
<comment type="caution">
    <text evidence="2">The sequence shown here is derived from an EMBL/GenBank/DDBJ whole genome shotgun (WGS) entry which is preliminary data.</text>
</comment>
<dbReference type="Proteomes" id="UP001139646">
    <property type="component" value="Unassembled WGS sequence"/>
</dbReference>
<evidence type="ECO:0000313" key="3">
    <source>
        <dbReference type="Proteomes" id="UP001139646"/>
    </source>
</evidence>
<dbReference type="EMBL" id="JAKKSL010000002">
    <property type="protein sequence ID" value="MCI2284047.1"/>
    <property type="molecule type" value="Genomic_DNA"/>
</dbReference>
<feature type="transmembrane region" description="Helical" evidence="1">
    <location>
        <begin position="96"/>
        <end position="114"/>
    </location>
</feature>
<accession>A0ABS9X1B7</accession>
<dbReference type="RefSeq" id="WP_242286487.1">
    <property type="nucleotide sequence ID" value="NZ_JAKKSL010000002.1"/>
</dbReference>
<evidence type="ECO:0000256" key="1">
    <source>
        <dbReference type="SAM" id="Phobius"/>
    </source>
</evidence>
<feature type="transmembrane region" description="Helical" evidence="1">
    <location>
        <begin position="38"/>
        <end position="60"/>
    </location>
</feature>
<gene>
    <name evidence="2" type="ORF">L3081_12385</name>
</gene>
<reference evidence="2" key="1">
    <citation type="submission" date="2022-01" db="EMBL/GenBank/DDBJ databases">
        <title>Colwellia maritima, isolated from seawater.</title>
        <authorList>
            <person name="Kristyanto S."/>
            <person name="Jung J."/>
            <person name="Jeon C.O."/>
        </authorList>
    </citation>
    <scope>NUCLEOTIDE SEQUENCE</scope>
    <source>
        <strain evidence="2">MSW7</strain>
    </source>
</reference>
<sequence>MFKHLHMTLAVISISLFTLRFIWTLAHSAKLQAKWVKITPHIVDTFLLAIGVIMAVQYAINPLEQLWLGEKILAVFAYIFTGYYTLKLARNKTMQIIGYLGAMGWIMLIVRLAMTREPLFSNK</sequence>
<keyword evidence="3" id="KW-1185">Reference proteome</keyword>
<keyword evidence="1" id="KW-1133">Transmembrane helix</keyword>
<organism evidence="2 3">
    <name type="scientific">Colwellia maritima</name>
    <dbReference type="NCBI Taxonomy" id="2912588"/>
    <lineage>
        <taxon>Bacteria</taxon>
        <taxon>Pseudomonadati</taxon>
        <taxon>Pseudomonadota</taxon>
        <taxon>Gammaproteobacteria</taxon>
        <taxon>Alteromonadales</taxon>
        <taxon>Colwelliaceae</taxon>
        <taxon>Colwellia</taxon>
    </lineage>
</organism>
<dbReference type="Pfam" id="PF04247">
    <property type="entry name" value="SirB"/>
    <property type="match status" value="1"/>
</dbReference>
<evidence type="ECO:0000313" key="2">
    <source>
        <dbReference type="EMBL" id="MCI2284047.1"/>
    </source>
</evidence>
<dbReference type="PIRSF" id="PIRSF005610">
    <property type="entry name" value="SirB"/>
    <property type="match status" value="1"/>
</dbReference>